<keyword evidence="6 10" id="KW-0547">Nucleotide-binding</keyword>
<reference evidence="12 13" key="1">
    <citation type="submission" date="2021-03" db="EMBL/GenBank/DDBJ databases">
        <title>Genomic and phenotypic characterization of Chloracidobacterium isolates provides evidence for multiple species.</title>
        <authorList>
            <person name="Saini M.K."/>
            <person name="Costas A.M.G."/>
            <person name="Tank M."/>
            <person name="Bryant D.A."/>
        </authorList>
    </citation>
    <scope>NUCLEOTIDE SEQUENCE [LARGE SCALE GENOMIC DNA]</scope>
    <source>
        <strain evidence="12 13">N</strain>
    </source>
</reference>
<feature type="active site" description="Charge relay system" evidence="10">
    <location>
        <position position="82"/>
    </location>
</feature>
<organism evidence="12 13">
    <name type="scientific">Chloracidobacterium sp. N</name>
    <dbReference type="NCBI Taxonomy" id="2821540"/>
    <lineage>
        <taxon>Bacteria</taxon>
        <taxon>Pseudomonadati</taxon>
        <taxon>Acidobacteriota</taxon>
        <taxon>Terriglobia</taxon>
        <taxon>Terriglobales</taxon>
        <taxon>Acidobacteriaceae</taxon>
        <taxon>Chloracidobacterium</taxon>
        <taxon>Chloracidobacterium aggregatum</taxon>
    </lineage>
</organism>
<proteinExistence type="inferred from homology"/>
<protein>
    <recommendedName>
        <fullName evidence="4 10">Glutamyl-tRNA(Gln) amidotransferase subunit A</fullName>
        <shortName evidence="10">Glu-ADT subunit A</shortName>
        <ecNumber evidence="3 10">6.3.5.7</ecNumber>
    </recommendedName>
</protein>
<dbReference type="PANTHER" id="PTHR11895">
    <property type="entry name" value="TRANSAMIDASE"/>
    <property type="match status" value="1"/>
</dbReference>
<dbReference type="PANTHER" id="PTHR11895:SF151">
    <property type="entry name" value="GLUTAMYL-TRNA(GLN) AMIDOTRANSFERASE SUBUNIT A"/>
    <property type="match status" value="1"/>
</dbReference>
<evidence type="ECO:0000256" key="7">
    <source>
        <dbReference type="ARBA" id="ARBA00022840"/>
    </source>
</evidence>
<evidence type="ECO:0000259" key="11">
    <source>
        <dbReference type="Pfam" id="PF01425"/>
    </source>
</evidence>
<dbReference type="InterPro" id="IPR004412">
    <property type="entry name" value="GatA"/>
</dbReference>
<comment type="similarity">
    <text evidence="1 10">Belongs to the amidase family. GatA subfamily.</text>
</comment>
<accession>A0ABX8AZA3</accession>
<evidence type="ECO:0000313" key="12">
    <source>
        <dbReference type="EMBL" id="QUV94028.1"/>
    </source>
</evidence>
<comment type="subunit">
    <text evidence="2 10">Heterotrimer of A, B and C subunits.</text>
</comment>
<dbReference type="HAMAP" id="MF_00120">
    <property type="entry name" value="GatA"/>
    <property type="match status" value="1"/>
</dbReference>
<evidence type="ECO:0000256" key="3">
    <source>
        <dbReference type="ARBA" id="ARBA00012739"/>
    </source>
</evidence>
<evidence type="ECO:0000256" key="10">
    <source>
        <dbReference type="HAMAP-Rule" id="MF_00120"/>
    </source>
</evidence>
<keyword evidence="8 10" id="KW-0648">Protein biosynthesis</keyword>
<evidence type="ECO:0000256" key="4">
    <source>
        <dbReference type="ARBA" id="ARBA00014428"/>
    </source>
</evidence>
<feature type="domain" description="Amidase" evidence="11">
    <location>
        <begin position="28"/>
        <end position="468"/>
    </location>
</feature>
<dbReference type="RefSeq" id="WP_211422353.1">
    <property type="nucleotide sequence ID" value="NZ_CP072642.1"/>
</dbReference>
<sequence>MNVVNLLDFDIDRLHAAFQARTCSATEACQAALETIAQRNPDLNALLSVLSDRALQQAAEVDARLAAGEPLRPLEGVPIVVKDNQCLAGTRTTCASNILANYTATYTATAVARLEAAGAVIVGKANLDEFAMGSSNENSAFGPVRHPLDATRVPGGSSGGSAAAVAAGMCLAATGSDTGGSIRQPASFCGIVGVKPTYGRVSRYGLVAFGSSLDQIGPMTRTVRDAARMLGMMAGYDVHDATSSLHPVPDYLAELEADLRGWRVGVVQEAFGAGLDADVEAAVREALKTYESLGATLVEVSLPHLGYAIADYYIIATAEASANLARFDGVRYGYRAPEATTVHDMYALSREQGFGPEVKRRILLGTYALSSGYYDAYYLKAQKVRTLLRRDFERAFEQCGVLMMPTAPTPAFRLGEKTDDPLQMYLSDIYTVTLNLAGVPGMSLPCGTSREGLPIGLQIVAPAFEETRMFQAGRALERARA</sequence>
<dbReference type="Proteomes" id="UP000677668">
    <property type="component" value="Chromosome 1"/>
</dbReference>
<dbReference type="InterPro" id="IPR000120">
    <property type="entry name" value="Amidase"/>
</dbReference>
<feature type="active site" description="Charge relay system" evidence="10">
    <location>
        <position position="157"/>
    </location>
</feature>
<feature type="active site" description="Acyl-ester intermediate" evidence="10">
    <location>
        <position position="181"/>
    </location>
</feature>
<dbReference type="InterPro" id="IPR020556">
    <property type="entry name" value="Amidase_CS"/>
</dbReference>
<keyword evidence="13" id="KW-1185">Reference proteome</keyword>
<dbReference type="PROSITE" id="PS00571">
    <property type="entry name" value="AMIDASES"/>
    <property type="match status" value="1"/>
</dbReference>
<evidence type="ECO:0000256" key="5">
    <source>
        <dbReference type="ARBA" id="ARBA00022598"/>
    </source>
</evidence>
<dbReference type="Gene3D" id="3.90.1300.10">
    <property type="entry name" value="Amidase signature (AS) domain"/>
    <property type="match status" value="1"/>
</dbReference>
<dbReference type="SUPFAM" id="SSF75304">
    <property type="entry name" value="Amidase signature (AS) enzymes"/>
    <property type="match status" value="1"/>
</dbReference>
<evidence type="ECO:0000256" key="8">
    <source>
        <dbReference type="ARBA" id="ARBA00022917"/>
    </source>
</evidence>
<comment type="function">
    <text evidence="10">Allows the formation of correctly charged Gln-tRNA(Gln) through the transamidation of misacylated Glu-tRNA(Gln) in organisms which lack glutaminyl-tRNA synthetase. The reaction takes place in the presence of glutamine and ATP through an activated gamma-phospho-Glu-tRNA(Gln).</text>
</comment>
<dbReference type="Pfam" id="PF01425">
    <property type="entry name" value="Amidase"/>
    <property type="match status" value="1"/>
</dbReference>
<evidence type="ECO:0000256" key="6">
    <source>
        <dbReference type="ARBA" id="ARBA00022741"/>
    </source>
</evidence>
<evidence type="ECO:0000256" key="9">
    <source>
        <dbReference type="ARBA" id="ARBA00047407"/>
    </source>
</evidence>
<gene>
    <name evidence="10 12" type="primary">gatA</name>
    <name evidence="12" type="ORF">J8C05_00770</name>
</gene>
<keyword evidence="5 10" id="KW-0436">Ligase</keyword>
<evidence type="ECO:0000313" key="13">
    <source>
        <dbReference type="Proteomes" id="UP000677668"/>
    </source>
</evidence>
<dbReference type="EMBL" id="CP072642">
    <property type="protein sequence ID" value="QUV94028.1"/>
    <property type="molecule type" value="Genomic_DNA"/>
</dbReference>
<comment type="catalytic activity">
    <reaction evidence="9 10">
        <text>L-glutamyl-tRNA(Gln) + L-glutamine + ATP + H2O = L-glutaminyl-tRNA(Gln) + L-glutamate + ADP + phosphate + H(+)</text>
        <dbReference type="Rhea" id="RHEA:17521"/>
        <dbReference type="Rhea" id="RHEA-COMP:9681"/>
        <dbReference type="Rhea" id="RHEA-COMP:9684"/>
        <dbReference type="ChEBI" id="CHEBI:15377"/>
        <dbReference type="ChEBI" id="CHEBI:15378"/>
        <dbReference type="ChEBI" id="CHEBI:29985"/>
        <dbReference type="ChEBI" id="CHEBI:30616"/>
        <dbReference type="ChEBI" id="CHEBI:43474"/>
        <dbReference type="ChEBI" id="CHEBI:58359"/>
        <dbReference type="ChEBI" id="CHEBI:78520"/>
        <dbReference type="ChEBI" id="CHEBI:78521"/>
        <dbReference type="ChEBI" id="CHEBI:456216"/>
        <dbReference type="EC" id="6.3.5.7"/>
    </reaction>
</comment>
<name>A0ABX8AZA3_9BACT</name>
<evidence type="ECO:0000256" key="2">
    <source>
        <dbReference type="ARBA" id="ARBA00011123"/>
    </source>
</evidence>
<evidence type="ECO:0000256" key="1">
    <source>
        <dbReference type="ARBA" id="ARBA00008069"/>
    </source>
</evidence>
<keyword evidence="7 10" id="KW-0067">ATP-binding</keyword>
<dbReference type="NCBIfam" id="TIGR00132">
    <property type="entry name" value="gatA"/>
    <property type="match status" value="1"/>
</dbReference>
<dbReference type="InterPro" id="IPR023631">
    <property type="entry name" value="Amidase_dom"/>
</dbReference>
<dbReference type="InterPro" id="IPR036928">
    <property type="entry name" value="AS_sf"/>
</dbReference>
<dbReference type="EC" id="6.3.5.7" evidence="3 10"/>